<evidence type="ECO:0000259" key="1">
    <source>
        <dbReference type="Pfam" id="PF00583"/>
    </source>
</evidence>
<keyword evidence="3" id="KW-1185">Reference proteome</keyword>
<dbReference type="InterPro" id="IPR000182">
    <property type="entry name" value="GNAT_dom"/>
</dbReference>
<evidence type="ECO:0000313" key="3">
    <source>
        <dbReference type="Proteomes" id="UP000708208"/>
    </source>
</evidence>
<feature type="domain" description="N-acetyltransferase" evidence="1">
    <location>
        <begin position="25"/>
        <end position="65"/>
    </location>
</feature>
<protein>
    <recommendedName>
        <fullName evidence="1">N-acetyltransferase domain-containing protein</fullName>
    </recommendedName>
</protein>
<accession>A0A8J2LAX8</accession>
<evidence type="ECO:0000313" key="2">
    <source>
        <dbReference type="EMBL" id="CAG7819229.1"/>
    </source>
</evidence>
<dbReference type="AlphaFoldDB" id="A0A8J2LAX8"/>
<dbReference type="OrthoDB" id="2115692at2759"/>
<gene>
    <name evidence="2" type="ORF">AFUS01_LOCUS29691</name>
</gene>
<dbReference type="CDD" id="cd04301">
    <property type="entry name" value="NAT_SF"/>
    <property type="match status" value="1"/>
</dbReference>
<proteinExistence type="predicted"/>
<dbReference type="GO" id="GO:0008080">
    <property type="term" value="F:N-acetyltransferase activity"/>
    <property type="evidence" value="ECO:0007669"/>
    <property type="project" value="TreeGrafter"/>
</dbReference>
<name>A0A8J2LAX8_9HEXA</name>
<dbReference type="PANTHER" id="PTHR20905">
    <property type="entry name" value="N-ACETYLTRANSFERASE-RELATED"/>
    <property type="match status" value="1"/>
</dbReference>
<dbReference type="Pfam" id="PF00583">
    <property type="entry name" value="Acetyltransf_1"/>
    <property type="match status" value="1"/>
</dbReference>
<sequence length="122" mass="13843">MRNLICILDMAEEKANLYEKCKVEHYADWLLVSVEKKYRGRGLAQELYKRSVHLAKERGLPLIKCVFSSPYSRKAGANLGFEELSSFNFTDALDENGKKFLPNATPDQKVTLGVLTLKQECA</sequence>
<organism evidence="2 3">
    <name type="scientific">Allacma fusca</name>
    <dbReference type="NCBI Taxonomy" id="39272"/>
    <lineage>
        <taxon>Eukaryota</taxon>
        <taxon>Metazoa</taxon>
        <taxon>Ecdysozoa</taxon>
        <taxon>Arthropoda</taxon>
        <taxon>Hexapoda</taxon>
        <taxon>Collembola</taxon>
        <taxon>Symphypleona</taxon>
        <taxon>Sminthuridae</taxon>
        <taxon>Allacma</taxon>
    </lineage>
</organism>
<comment type="caution">
    <text evidence="2">The sequence shown here is derived from an EMBL/GenBank/DDBJ whole genome shotgun (WGS) entry which is preliminary data.</text>
</comment>
<dbReference type="EMBL" id="CAJVCH010443012">
    <property type="protein sequence ID" value="CAG7819229.1"/>
    <property type="molecule type" value="Genomic_DNA"/>
</dbReference>
<dbReference type="PANTHER" id="PTHR20905:SF1">
    <property type="entry name" value="AT07410P-RELATED"/>
    <property type="match status" value="1"/>
</dbReference>
<dbReference type="Proteomes" id="UP000708208">
    <property type="component" value="Unassembled WGS sequence"/>
</dbReference>
<reference evidence="2" key="1">
    <citation type="submission" date="2021-06" db="EMBL/GenBank/DDBJ databases">
        <authorList>
            <person name="Hodson N. C."/>
            <person name="Mongue J. A."/>
            <person name="Jaron S. K."/>
        </authorList>
    </citation>
    <scope>NUCLEOTIDE SEQUENCE</scope>
</reference>